<dbReference type="InterPro" id="IPR010985">
    <property type="entry name" value="Ribbon_hlx_hlx"/>
</dbReference>
<reference evidence="2 3" key="1">
    <citation type="submission" date="2022-04" db="EMBL/GenBank/DDBJ databases">
        <title>Genome draft of Actinomadura sp. ATCC 31491.</title>
        <authorList>
            <person name="Shi X."/>
            <person name="Du Y."/>
        </authorList>
    </citation>
    <scope>NUCLEOTIDE SEQUENCE [LARGE SCALE GENOMIC DNA]</scope>
    <source>
        <strain evidence="2 3">ATCC 31491</strain>
    </source>
</reference>
<accession>A0ABT0G9B7</accession>
<dbReference type="SUPFAM" id="SSF47598">
    <property type="entry name" value="Ribbon-helix-helix"/>
    <property type="match status" value="1"/>
</dbReference>
<feature type="region of interest" description="Disordered" evidence="1">
    <location>
        <begin position="153"/>
        <end position="176"/>
    </location>
</feature>
<gene>
    <name evidence="2" type="ORF">MF672_045340</name>
</gene>
<dbReference type="Gene3D" id="1.10.1220.10">
    <property type="entry name" value="Met repressor-like"/>
    <property type="match status" value="1"/>
</dbReference>
<organism evidence="2 3">
    <name type="scientific">Actinomadura luzonensis</name>
    <dbReference type="NCBI Taxonomy" id="2805427"/>
    <lineage>
        <taxon>Bacteria</taxon>
        <taxon>Bacillati</taxon>
        <taxon>Actinomycetota</taxon>
        <taxon>Actinomycetes</taxon>
        <taxon>Streptosporangiales</taxon>
        <taxon>Thermomonosporaceae</taxon>
        <taxon>Actinomadura</taxon>
    </lineage>
</organism>
<evidence type="ECO:0000313" key="2">
    <source>
        <dbReference type="EMBL" id="MCK2220983.1"/>
    </source>
</evidence>
<dbReference type="EMBL" id="JAKRKC020000003">
    <property type="protein sequence ID" value="MCK2220983.1"/>
    <property type="molecule type" value="Genomic_DNA"/>
</dbReference>
<evidence type="ECO:0000256" key="1">
    <source>
        <dbReference type="SAM" id="MobiDB-lite"/>
    </source>
</evidence>
<dbReference type="Proteomes" id="UP001317259">
    <property type="component" value="Unassembled WGS sequence"/>
</dbReference>
<proteinExistence type="predicted"/>
<comment type="caution">
    <text evidence="2">The sequence shown here is derived from an EMBL/GenBank/DDBJ whole genome shotgun (WGS) entry which is preliminary data.</text>
</comment>
<keyword evidence="3" id="KW-1185">Reference proteome</keyword>
<dbReference type="RefSeq" id="WP_242382069.1">
    <property type="nucleotide sequence ID" value="NZ_JAKRKC020000003.1"/>
</dbReference>
<name>A0ABT0G9B7_9ACTN</name>
<dbReference type="InterPro" id="IPR008651">
    <property type="entry name" value="Uncharacterised_HicB"/>
</dbReference>
<dbReference type="InterPro" id="IPR013321">
    <property type="entry name" value="Arc_rbn_hlx_hlx"/>
</dbReference>
<evidence type="ECO:0000313" key="3">
    <source>
        <dbReference type="Proteomes" id="UP001317259"/>
    </source>
</evidence>
<protein>
    <submittedName>
        <fullName evidence="2">Type II toxin-antitoxin system HicB family antitoxin</fullName>
    </submittedName>
</protein>
<sequence>MDLKPYVDRLRRDLAIAAEAGGDDARALAERLTSPLEASLRLVLLEVLSAAADEITRELAPGSVEVRLRRGDPDFVLTPPPSALADAEPLGPATTAAPTGVAAPATGEAGGTARINLRLPEHLKSQVEEAARQEGLSVNTWLVRALAATLDAGRRPSGGRATTPGSAGSRYTGWVG</sequence>
<dbReference type="Pfam" id="PF05534">
    <property type="entry name" value="HicB"/>
    <property type="match status" value="1"/>
</dbReference>